<dbReference type="InterPro" id="IPR003699">
    <property type="entry name" value="QueA"/>
</dbReference>
<dbReference type="Gene3D" id="2.40.10.240">
    <property type="entry name" value="QueA-like"/>
    <property type="match status" value="1"/>
</dbReference>
<organism evidence="14 15">
    <name type="scientific">Oceanivirga miroungae</name>
    <dbReference type="NCBI Taxonomy" id="1130046"/>
    <lineage>
        <taxon>Bacteria</taxon>
        <taxon>Fusobacteriati</taxon>
        <taxon>Fusobacteriota</taxon>
        <taxon>Fusobacteriia</taxon>
        <taxon>Fusobacteriales</taxon>
        <taxon>Leptotrichiaceae</taxon>
        <taxon>Oceanivirga</taxon>
    </lineage>
</organism>
<evidence type="ECO:0000256" key="7">
    <source>
        <dbReference type="ARBA" id="ARBA00022785"/>
    </source>
</evidence>
<protein>
    <recommendedName>
        <fullName evidence="11 13">S-adenosylmethionine:tRNA ribosyltransferase-isomerase</fullName>
        <ecNumber evidence="10 13">2.4.99.17</ecNumber>
    </recommendedName>
    <alternativeName>
        <fullName evidence="12 13">Queuosine biosynthesis protein QueA</fullName>
    </alternativeName>
</protein>
<evidence type="ECO:0000256" key="13">
    <source>
        <dbReference type="HAMAP-Rule" id="MF_00113"/>
    </source>
</evidence>
<evidence type="ECO:0000313" key="14">
    <source>
        <dbReference type="EMBL" id="VWL84786.1"/>
    </source>
</evidence>
<evidence type="ECO:0000256" key="5">
    <source>
        <dbReference type="ARBA" id="ARBA00022679"/>
    </source>
</evidence>
<evidence type="ECO:0000256" key="8">
    <source>
        <dbReference type="ARBA" id="ARBA00052751"/>
    </source>
</evidence>
<evidence type="ECO:0000256" key="9">
    <source>
        <dbReference type="ARBA" id="ARBA00061210"/>
    </source>
</evidence>
<keyword evidence="15" id="KW-1185">Reference proteome</keyword>
<evidence type="ECO:0000256" key="11">
    <source>
        <dbReference type="ARBA" id="ARBA00069325"/>
    </source>
</evidence>
<dbReference type="FunFam" id="2.40.10.240:FF:000002">
    <property type="entry name" value="S-adenosylmethionine:tRNA ribosyltransferase-isomerase"/>
    <property type="match status" value="1"/>
</dbReference>
<dbReference type="Gene3D" id="3.40.1780.10">
    <property type="entry name" value="QueA-like"/>
    <property type="match status" value="1"/>
</dbReference>
<proteinExistence type="inferred from homology"/>
<accession>A0A6I8MC93</accession>
<evidence type="ECO:0000256" key="1">
    <source>
        <dbReference type="ARBA" id="ARBA00004496"/>
    </source>
</evidence>
<keyword evidence="4 13" id="KW-0963">Cytoplasm</keyword>
<dbReference type="GO" id="GO:0005737">
    <property type="term" value="C:cytoplasm"/>
    <property type="evidence" value="ECO:0007669"/>
    <property type="project" value="UniProtKB-SubCell"/>
</dbReference>
<comment type="function">
    <text evidence="13">Transfers and isomerizes the ribose moiety from AdoMet to the 7-aminomethyl group of 7-deazaguanine (preQ1-tRNA) to give epoxyqueuosine (oQ-tRNA).</text>
</comment>
<evidence type="ECO:0000313" key="15">
    <source>
        <dbReference type="Proteomes" id="UP000419017"/>
    </source>
</evidence>
<dbReference type="HAMAP" id="MF_00113">
    <property type="entry name" value="QueA"/>
    <property type="match status" value="1"/>
</dbReference>
<comment type="similarity">
    <text evidence="9 13">Belongs to the QueA family.</text>
</comment>
<evidence type="ECO:0000256" key="10">
    <source>
        <dbReference type="ARBA" id="ARBA00066503"/>
    </source>
</evidence>
<comment type="subunit">
    <text evidence="3 13">Monomer.</text>
</comment>
<keyword evidence="6 13" id="KW-0949">S-adenosyl-L-methionine</keyword>
<keyword evidence="7 13" id="KW-0671">Queuosine biosynthesis</keyword>
<dbReference type="GO" id="GO:0051075">
    <property type="term" value="F:S-adenosylmethionine:tRNA ribosyltransferase-isomerase activity"/>
    <property type="evidence" value="ECO:0007669"/>
    <property type="project" value="UniProtKB-EC"/>
</dbReference>
<dbReference type="InterPro" id="IPR042118">
    <property type="entry name" value="QueA_dom1"/>
</dbReference>
<dbReference type="Proteomes" id="UP000419017">
    <property type="component" value="Unassembled WGS sequence"/>
</dbReference>
<dbReference type="NCBIfam" id="TIGR00113">
    <property type="entry name" value="queA"/>
    <property type="match status" value="1"/>
</dbReference>
<dbReference type="InterPro" id="IPR042119">
    <property type="entry name" value="QueA_dom2"/>
</dbReference>
<dbReference type="NCBIfam" id="NF001140">
    <property type="entry name" value="PRK00147.1"/>
    <property type="match status" value="1"/>
</dbReference>
<dbReference type="PANTHER" id="PTHR30307">
    <property type="entry name" value="S-ADENOSYLMETHIONINE:TRNA RIBOSYLTRANSFERASE-ISOMERASE"/>
    <property type="match status" value="1"/>
</dbReference>
<dbReference type="PANTHER" id="PTHR30307:SF0">
    <property type="entry name" value="S-ADENOSYLMETHIONINE:TRNA RIBOSYLTRANSFERASE-ISOMERASE"/>
    <property type="match status" value="1"/>
</dbReference>
<dbReference type="FunFam" id="3.40.1780.10:FF:000001">
    <property type="entry name" value="S-adenosylmethionine:tRNA ribosyltransferase-isomerase"/>
    <property type="match status" value="1"/>
</dbReference>
<gene>
    <name evidence="13" type="primary">queA</name>
    <name evidence="14" type="ORF">OMES3154_00034</name>
</gene>
<comment type="catalytic activity">
    <reaction evidence="8 13">
        <text>7-aminomethyl-7-carbaguanosine(34) in tRNA + S-adenosyl-L-methionine = epoxyqueuosine(34) in tRNA + adenine + L-methionine + 2 H(+)</text>
        <dbReference type="Rhea" id="RHEA:32155"/>
        <dbReference type="Rhea" id="RHEA-COMP:10342"/>
        <dbReference type="Rhea" id="RHEA-COMP:18582"/>
        <dbReference type="ChEBI" id="CHEBI:15378"/>
        <dbReference type="ChEBI" id="CHEBI:16708"/>
        <dbReference type="ChEBI" id="CHEBI:57844"/>
        <dbReference type="ChEBI" id="CHEBI:59789"/>
        <dbReference type="ChEBI" id="CHEBI:82833"/>
        <dbReference type="ChEBI" id="CHEBI:194443"/>
        <dbReference type="EC" id="2.4.99.17"/>
    </reaction>
</comment>
<dbReference type="GO" id="GO:0008616">
    <property type="term" value="P:tRNA queuosine(34) biosynthetic process"/>
    <property type="evidence" value="ECO:0007669"/>
    <property type="project" value="UniProtKB-UniRule"/>
</dbReference>
<comment type="pathway">
    <text evidence="2 13">tRNA modification; tRNA-queuosine biosynthesis.</text>
</comment>
<dbReference type="RefSeq" id="WP_156682843.1">
    <property type="nucleotide sequence ID" value="NZ_CABWIB010000001.1"/>
</dbReference>
<reference evidence="14 15" key="1">
    <citation type="submission" date="2019-10" db="EMBL/GenBank/DDBJ databases">
        <authorList>
            <person name="Blom J."/>
        </authorList>
    </citation>
    <scope>NUCLEOTIDE SEQUENCE [LARGE SCALE GENOMIC DNA]</scope>
    <source>
        <strain evidence="14 15">ES3154-GLU</strain>
    </source>
</reference>
<evidence type="ECO:0000256" key="4">
    <source>
        <dbReference type="ARBA" id="ARBA00022490"/>
    </source>
</evidence>
<name>A0A6I8MC93_9FUSO</name>
<keyword evidence="14" id="KW-0413">Isomerase</keyword>
<evidence type="ECO:0000256" key="6">
    <source>
        <dbReference type="ARBA" id="ARBA00022691"/>
    </source>
</evidence>
<evidence type="ECO:0000256" key="2">
    <source>
        <dbReference type="ARBA" id="ARBA00004691"/>
    </source>
</evidence>
<dbReference type="EMBL" id="CABWIB010000001">
    <property type="protein sequence ID" value="VWL84786.1"/>
    <property type="molecule type" value="Genomic_DNA"/>
</dbReference>
<dbReference type="SUPFAM" id="SSF111337">
    <property type="entry name" value="QueA-like"/>
    <property type="match status" value="1"/>
</dbReference>
<dbReference type="AlphaFoldDB" id="A0A6I8MC93"/>
<keyword evidence="5 13" id="KW-0808">Transferase</keyword>
<dbReference type="UniPathway" id="UPA00392"/>
<dbReference type="InterPro" id="IPR036100">
    <property type="entry name" value="QueA_sf"/>
</dbReference>
<comment type="subcellular location">
    <subcellularLocation>
        <location evidence="1 13">Cytoplasm</location>
    </subcellularLocation>
</comment>
<dbReference type="EC" id="2.4.99.17" evidence="10 13"/>
<sequence>MNINEFDFDLPERLIAQSAIEPRDHSKLLAVNKTNSNISHKKFYDILDYLNESDILVLNRTKVIPARLFGHKKNGVVIECLLLKRLSLNTWEVLLKPAKRLKIGDELIFLEDKLKLRLLEIKEDGNRIVEFIYDGVFEEILDELGELPLPPYIHEKLEDKNRYQTVYAKSGESVAAPTAGLHFTNELLEKIKAKGVTIVDVYLTVGLGTFRPVKVDDIKDHIMHKEEYFIPDETARIINKAKKEGRRIVAVGTTSVRTLESSVDENGNLLAKKDETAIFIYGDYKFKIVDALITNFHLPKSTLVMLVSSFMGSTKKALDSYKIAIDNDYRFFSLGDSMYIGDNV</sequence>
<evidence type="ECO:0000256" key="12">
    <source>
        <dbReference type="ARBA" id="ARBA00076160"/>
    </source>
</evidence>
<dbReference type="Pfam" id="PF02547">
    <property type="entry name" value="Queuosine_synth"/>
    <property type="match status" value="1"/>
</dbReference>
<evidence type="ECO:0000256" key="3">
    <source>
        <dbReference type="ARBA" id="ARBA00011245"/>
    </source>
</evidence>